<dbReference type="PANTHER" id="PTHR45753">
    <property type="entry name" value="ORNITHINE CARBAMOYLTRANSFERASE, MITOCHONDRIAL"/>
    <property type="match status" value="1"/>
</dbReference>
<name>A0A6P9AAU9_THRPL</name>
<evidence type="ECO:0000256" key="1">
    <source>
        <dbReference type="ARBA" id="ARBA00007805"/>
    </source>
</evidence>
<proteinExistence type="inferred from homology"/>
<organism evidence="6">
    <name type="scientific">Thrips palmi</name>
    <name type="common">Melon thrips</name>
    <dbReference type="NCBI Taxonomy" id="161013"/>
    <lineage>
        <taxon>Eukaryota</taxon>
        <taxon>Metazoa</taxon>
        <taxon>Ecdysozoa</taxon>
        <taxon>Arthropoda</taxon>
        <taxon>Hexapoda</taxon>
        <taxon>Insecta</taxon>
        <taxon>Pterygota</taxon>
        <taxon>Neoptera</taxon>
        <taxon>Paraneoptera</taxon>
        <taxon>Thysanoptera</taxon>
        <taxon>Terebrantia</taxon>
        <taxon>Thripoidea</taxon>
        <taxon>Thripidae</taxon>
        <taxon>Thrips</taxon>
    </lineage>
</organism>
<evidence type="ECO:0000256" key="2">
    <source>
        <dbReference type="ARBA" id="ARBA00013007"/>
    </source>
</evidence>
<dbReference type="Pfam" id="PF02729">
    <property type="entry name" value="OTCace_N"/>
    <property type="match status" value="1"/>
</dbReference>
<dbReference type="OrthoDB" id="10252326at2759"/>
<dbReference type="PANTHER" id="PTHR45753:SF3">
    <property type="entry name" value="ORNITHINE TRANSCARBAMYLASE, MITOCHONDRIAL"/>
    <property type="match status" value="1"/>
</dbReference>
<dbReference type="Proteomes" id="UP000515158">
    <property type="component" value="Unplaced"/>
</dbReference>
<comment type="similarity">
    <text evidence="1">Belongs to the aspartate/ornithine carbamoyltransferase superfamily. OTCase family.</text>
</comment>
<keyword evidence="3" id="KW-0808">Transferase</keyword>
<sequence>MSTFRRACFGARHLCTGLRSGLVGRDVVDLRDLLQKDIKSILWSALDLKSRGKGKDQIQISGTHVTLLMSRPEPFIQAAAGCAVSAVGSSLTTIVHESLRDMDQRSVEDLGRTLSATSDVILVQSEDHGFISKLATGATIPTVAWHSEKHSIVQALADTMTIYEHFNLLSPLTLSWVGPPKALFNSYLFIMPRMKINLRFCCNDSDSSCQTSPSMMNEGIKNAVTHKTEFHECQSPAETVYRTDIIVTTGHDIPSLCLRKKDVDEASLEYLLLHELPRGKSELSEELFRSKHSATWKSRENVTWITMAILINVLQDFRPSIRVPKWELE</sequence>
<keyword evidence="5" id="KW-1185">Reference proteome</keyword>
<dbReference type="GO" id="GO:0016597">
    <property type="term" value="F:amino acid binding"/>
    <property type="evidence" value="ECO:0007669"/>
    <property type="project" value="InterPro"/>
</dbReference>
<evidence type="ECO:0000313" key="6">
    <source>
        <dbReference type="RefSeq" id="XP_034254529.1"/>
    </source>
</evidence>
<dbReference type="GeneID" id="117653172"/>
<dbReference type="GO" id="GO:0042450">
    <property type="term" value="P:L-arginine biosynthetic process via ornithine"/>
    <property type="evidence" value="ECO:0007669"/>
    <property type="project" value="TreeGrafter"/>
</dbReference>
<dbReference type="GO" id="GO:0019240">
    <property type="term" value="P:citrulline biosynthetic process"/>
    <property type="evidence" value="ECO:0007669"/>
    <property type="project" value="TreeGrafter"/>
</dbReference>
<reference evidence="6" key="1">
    <citation type="submission" date="2025-08" db="UniProtKB">
        <authorList>
            <consortium name="RefSeq"/>
        </authorList>
    </citation>
    <scope>IDENTIFICATION</scope>
    <source>
        <tissue evidence="6">Total insect</tissue>
    </source>
</reference>
<dbReference type="SUPFAM" id="SSF53671">
    <property type="entry name" value="Aspartate/ornithine carbamoyltransferase"/>
    <property type="match status" value="1"/>
</dbReference>
<accession>A0A6P9AAU9</accession>
<dbReference type="InterPro" id="IPR036901">
    <property type="entry name" value="Asp/Orn_carbamoylTrfase_sf"/>
</dbReference>
<protein>
    <recommendedName>
        <fullName evidence="2">ornithine carbamoyltransferase</fullName>
        <ecNumber evidence="2">2.1.3.3</ecNumber>
    </recommendedName>
</protein>
<evidence type="ECO:0000256" key="3">
    <source>
        <dbReference type="ARBA" id="ARBA00022679"/>
    </source>
</evidence>
<dbReference type="InParanoid" id="A0A6P9AAU9"/>
<dbReference type="InterPro" id="IPR006132">
    <property type="entry name" value="Asp/Orn_carbamoyltranf_P-bd"/>
</dbReference>
<dbReference type="GO" id="GO:0004585">
    <property type="term" value="F:ornithine carbamoyltransferase activity"/>
    <property type="evidence" value="ECO:0007669"/>
    <property type="project" value="UniProtKB-EC"/>
</dbReference>
<evidence type="ECO:0000313" key="5">
    <source>
        <dbReference type="Proteomes" id="UP000515158"/>
    </source>
</evidence>
<gene>
    <name evidence="6" type="primary">LOC117653172</name>
</gene>
<dbReference type="Gene3D" id="3.40.50.1370">
    <property type="entry name" value="Aspartate/ornithine carbamoyltransferase"/>
    <property type="match status" value="2"/>
</dbReference>
<dbReference type="AlphaFoldDB" id="A0A6P9AAU9"/>
<dbReference type="EC" id="2.1.3.3" evidence="2"/>
<dbReference type="RefSeq" id="XP_034254529.1">
    <property type="nucleotide sequence ID" value="XM_034398638.1"/>
</dbReference>
<feature type="domain" description="Aspartate/ornithine carbamoyltransferase carbamoyl-P binding" evidence="4">
    <location>
        <begin position="25"/>
        <end position="164"/>
    </location>
</feature>
<evidence type="ECO:0000259" key="4">
    <source>
        <dbReference type="Pfam" id="PF02729"/>
    </source>
</evidence>
<dbReference type="KEGG" id="tpal:117653172"/>